<feature type="compositionally biased region" description="Acidic residues" evidence="1">
    <location>
        <begin position="348"/>
        <end position="357"/>
    </location>
</feature>
<dbReference type="OrthoDB" id="3513881at2759"/>
<evidence type="ECO:0000313" key="3">
    <source>
        <dbReference type="Proteomes" id="UP000672032"/>
    </source>
</evidence>
<keyword evidence="3" id="KW-1185">Reference proteome</keyword>
<reference evidence="2" key="1">
    <citation type="submission" date="2020-10" db="EMBL/GenBank/DDBJ databases">
        <title>Genome Sequence of Monilinia vaccinii-corymbosi Sheds Light on Mummy Berry Disease Infection of Blueberry and Mating Type.</title>
        <authorList>
            <person name="Yow A.G."/>
            <person name="Zhang Y."/>
            <person name="Bansal K."/>
            <person name="Eacker S.M."/>
            <person name="Sullivan S."/>
            <person name="Liachko I."/>
            <person name="Cubeta M.A."/>
            <person name="Rollins J.A."/>
            <person name="Ashrafi H."/>
        </authorList>
    </citation>
    <scope>NUCLEOTIDE SEQUENCE</scope>
    <source>
        <strain evidence="2">RL-1</strain>
    </source>
</reference>
<dbReference type="EMBL" id="CP063408">
    <property type="protein sequence ID" value="QSZ34449.1"/>
    <property type="molecule type" value="Genomic_DNA"/>
</dbReference>
<name>A0A8A3PHD8_9HELO</name>
<sequence length="907" mass="102541">MASGAGGRGSHRSDAPTNNDDPLNFMRNLPGFIPWGGWQDDHPAWMLGGEATWDRDQEEDIFGVGGVSNRLPQGTPQYTSPYVNIADGKRVIEPEVNPWDVMGGIAGLAPVVRSVEAPPREVRWLGPQPGQIPLGQQFESEVMEWEGLGPPSFQHQRGREAPMVQYAGGWGERADEVLDRDVRDVHGRSQYGRPPEPLGHQPERGDFSQFPNLEAIDEGPRRTGESITAWRARVVTSRKAIGVVDSELRRRPYSFPTTAQQANDTPEQFKARLNARRKVKAQWEKDKEVHKNKMDHTHKSFDPEYAARYRAEKAARQFENAKRRKTALLIARRIAERDNQPRPVTPELPEDSSDEDLPAMPPRDRGAFAGGPGPKPKRCLHCKHMRKPCTLVSGSPRPCDRCKSRGIVCEITRDLQDPKAAPPGGKQRNEARNMDEEEDEDEDEEPITAQEKASLLRKKRATFNQRAKRRNPQRQMARRRSASPEAEASSNTQCKPCRGQARPCDGENICGTCRLNGTEDMCTPVYCFSRRRERDYREEGESLQREDNEEEWATLLAGVQDNKIDVEWDNLVSRPEEAEEAIRNMDLGLMMNYSSAVIQDSIETARQNLFLQSNFDQDLLAMRPFEPVPGGPSFNRLSTVVEPNASYNSIAPRGPDITAEPFGDVAYYTGMTFGGDGIDHQNPYIASENTVERPDSPDGGLDGVLDEVERHRSGIEVITLRGDPDPDAALQGKPLSNYRREWKQDWKGILKSKHCDELIGIDICFKNRAKHCDCLQHGIEGGDWHTCVSCHKDQNVRVADAQENIIEYTKLYYCKECVAEQRPRTRRGRISPGFRKEYCTCTSQIRKSWLCNAHRDEAISDVMERSIAVKNWMVRRDLYKCNGCDTRALGEKTAMWACSSCREVVYV</sequence>
<organism evidence="2 3">
    <name type="scientific">Monilinia vaccinii-corymbosi</name>
    <dbReference type="NCBI Taxonomy" id="61207"/>
    <lineage>
        <taxon>Eukaryota</taxon>
        <taxon>Fungi</taxon>
        <taxon>Dikarya</taxon>
        <taxon>Ascomycota</taxon>
        <taxon>Pezizomycotina</taxon>
        <taxon>Leotiomycetes</taxon>
        <taxon>Helotiales</taxon>
        <taxon>Sclerotiniaceae</taxon>
        <taxon>Monilinia</taxon>
    </lineage>
</organism>
<dbReference type="AlphaFoldDB" id="A0A8A3PHD8"/>
<accession>A0A8A3PHD8</accession>
<dbReference type="Proteomes" id="UP000672032">
    <property type="component" value="Chromosome 4"/>
</dbReference>
<feature type="region of interest" description="Disordered" evidence="1">
    <location>
        <begin position="332"/>
        <end position="373"/>
    </location>
</feature>
<evidence type="ECO:0000313" key="2">
    <source>
        <dbReference type="EMBL" id="QSZ34449.1"/>
    </source>
</evidence>
<evidence type="ECO:0008006" key="4">
    <source>
        <dbReference type="Google" id="ProtNLM"/>
    </source>
</evidence>
<evidence type="ECO:0000256" key="1">
    <source>
        <dbReference type="SAM" id="MobiDB-lite"/>
    </source>
</evidence>
<feature type="compositionally biased region" description="Basic residues" evidence="1">
    <location>
        <begin position="455"/>
        <end position="481"/>
    </location>
</feature>
<feature type="compositionally biased region" description="Acidic residues" evidence="1">
    <location>
        <begin position="435"/>
        <end position="446"/>
    </location>
</feature>
<gene>
    <name evidence="2" type="ORF">DSL72_006041</name>
</gene>
<proteinExistence type="predicted"/>
<protein>
    <recommendedName>
        <fullName evidence="4">Zn(2)-C6 fungal-type domain-containing protein</fullName>
    </recommendedName>
</protein>
<feature type="region of interest" description="Disordered" evidence="1">
    <location>
        <begin position="413"/>
        <end position="498"/>
    </location>
</feature>
<feature type="region of interest" description="Disordered" evidence="1">
    <location>
        <begin position="1"/>
        <end position="23"/>
    </location>
</feature>